<dbReference type="InterPro" id="IPR003594">
    <property type="entry name" value="HATPase_dom"/>
</dbReference>
<proteinExistence type="predicted"/>
<feature type="compositionally biased region" description="Basic residues" evidence="3">
    <location>
        <begin position="274"/>
        <end position="286"/>
    </location>
</feature>
<dbReference type="SUPFAM" id="SSF52172">
    <property type="entry name" value="CheY-like"/>
    <property type="match status" value="1"/>
</dbReference>
<feature type="domain" description="Response regulatory" evidence="5">
    <location>
        <begin position="724"/>
        <end position="839"/>
    </location>
</feature>
<dbReference type="EMBL" id="CAICTM010001167">
    <property type="protein sequence ID" value="CAB9521158.1"/>
    <property type="molecule type" value="Genomic_DNA"/>
</dbReference>
<dbReference type="InterPro" id="IPR004358">
    <property type="entry name" value="Sig_transdc_His_kin-like_C"/>
</dbReference>
<organism evidence="6 7">
    <name type="scientific">Seminavis robusta</name>
    <dbReference type="NCBI Taxonomy" id="568900"/>
    <lineage>
        <taxon>Eukaryota</taxon>
        <taxon>Sar</taxon>
        <taxon>Stramenopiles</taxon>
        <taxon>Ochrophyta</taxon>
        <taxon>Bacillariophyta</taxon>
        <taxon>Bacillariophyceae</taxon>
        <taxon>Bacillariophycidae</taxon>
        <taxon>Naviculales</taxon>
        <taxon>Naviculaceae</taxon>
        <taxon>Seminavis</taxon>
    </lineage>
</organism>
<feature type="domain" description="Histidine kinase" evidence="4">
    <location>
        <begin position="419"/>
        <end position="664"/>
    </location>
</feature>
<dbReference type="PROSITE" id="PS50110">
    <property type="entry name" value="RESPONSE_REGULATORY"/>
    <property type="match status" value="1"/>
</dbReference>
<dbReference type="OrthoDB" id="43082at2759"/>
<gene>
    <name evidence="6" type="ORF">SEMRO_1169_G248620.1</name>
</gene>
<keyword evidence="7" id="KW-1185">Reference proteome</keyword>
<evidence type="ECO:0000313" key="6">
    <source>
        <dbReference type="EMBL" id="CAB9521158.1"/>
    </source>
</evidence>
<dbReference type="SUPFAM" id="SSF47384">
    <property type="entry name" value="Homodimeric domain of signal transducing histidine kinase"/>
    <property type="match status" value="1"/>
</dbReference>
<feature type="compositionally biased region" description="Polar residues" evidence="3">
    <location>
        <begin position="849"/>
        <end position="859"/>
    </location>
</feature>
<feature type="region of interest" description="Disordered" evidence="3">
    <location>
        <begin position="564"/>
        <end position="587"/>
    </location>
</feature>
<evidence type="ECO:0000259" key="5">
    <source>
        <dbReference type="PROSITE" id="PS50110"/>
    </source>
</evidence>
<evidence type="ECO:0000313" key="7">
    <source>
        <dbReference type="Proteomes" id="UP001153069"/>
    </source>
</evidence>
<dbReference type="Pfam" id="PF00512">
    <property type="entry name" value="HisKA"/>
    <property type="match status" value="1"/>
</dbReference>
<reference evidence="6" key="1">
    <citation type="submission" date="2020-06" db="EMBL/GenBank/DDBJ databases">
        <authorList>
            <consortium name="Plant Systems Biology data submission"/>
        </authorList>
    </citation>
    <scope>NUCLEOTIDE SEQUENCE</scope>
    <source>
        <strain evidence="6">D6</strain>
    </source>
</reference>
<dbReference type="GO" id="GO:0000155">
    <property type="term" value="F:phosphorelay sensor kinase activity"/>
    <property type="evidence" value="ECO:0007669"/>
    <property type="project" value="InterPro"/>
</dbReference>
<feature type="compositionally biased region" description="Basic and acidic residues" evidence="3">
    <location>
        <begin position="235"/>
        <end position="244"/>
    </location>
</feature>
<dbReference type="PRINTS" id="PR00344">
    <property type="entry name" value="BCTRLSENSOR"/>
</dbReference>
<dbReference type="PROSITE" id="PS50109">
    <property type="entry name" value="HIS_KIN"/>
    <property type="match status" value="1"/>
</dbReference>
<dbReference type="InterPro" id="IPR011006">
    <property type="entry name" value="CheY-like_superfamily"/>
</dbReference>
<dbReference type="Pfam" id="PF02518">
    <property type="entry name" value="HATPase_c"/>
    <property type="match status" value="1"/>
</dbReference>
<feature type="region of interest" description="Disordered" evidence="3">
    <location>
        <begin position="677"/>
        <end position="713"/>
    </location>
</feature>
<dbReference type="InterPro" id="IPR005467">
    <property type="entry name" value="His_kinase_dom"/>
</dbReference>
<feature type="modified residue" description="4-aspartylphosphate" evidence="2">
    <location>
        <position position="776"/>
    </location>
</feature>
<dbReference type="SMART" id="SM00388">
    <property type="entry name" value="HisKA"/>
    <property type="match status" value="1"/>
</dbReference>
<feature type="region of interest" description="Disordered" evidence="3">
    <location>
        <begin position="1"/>
        <end position="25"/>
    </location>
</feature>
<feature type="compositionally biased region" description="Low complexity" evidence="3">
    <location>
        <begin position="682"/>
        <end position="692"/>
    </location>
</feature>
<feature type="region of interest" description="Disordered" evidence="3">
    <location>
        <begin position="197"/>
        <end position="326"/>
    </location>
</feature>
<feature type="compositionally biased region" description="Polar residues" evidence="3">
    <location>
        <begin position="252"/>
        <end position="273"/>
    </location>
</feature>
<dbReference type="PANTHER" id="PTHR45339">
    <property type="entry name" value="HYBRID SIGNAL TRANSDUCTION HISTIDINE KINASE J"/>
    <property type="match status" value="1"/>
</dbReference>
<dbReference type="InterPro" id="IPR003661">
    <property type="entry name" value="HisK_dim/P_dom"/>
</dbReference>
<dbReference type="Gene3D" id="1.10.287.130">
    <property type="match status" value="1"/>
</dbReference>
<keyword evidence="1 2" id="KW-0597">Phosphoprotein</keyword>
<dbReference type="AlphaFoldDB" id="A0A9N8HSH9"/>
<dbReference type="FunFam" id="3.30.565.10:FF:000010">
    <property type="entry name" value="Sensor histidine kinase RcsC"/>
    <property type="match status" value="1"/>
</dbReference>
<dbReference type="Pfam" id="PF00072">
    <property type="entry name" value="Response_reg"/>
    <property type="match status" value="1"/>
</dbReference>
<dbReference type="InterPro" id="IPR036097">
    <property type="entry name" value="HisK_dim/P_sf"/>
</dbReference>
<protein>
    <submittedName>
        <fullName evidence="6">Respiration control sensor protein ArcB</fullName>
    </submittedName>
</protein>
<feature type="compositionally biased region" description="Polar residues" evidence="3">
    <location>
        <begin position="693"/>
        <end position="713"/>
    </location>
</feature>
<evidence type="ECO:0000259" key="4">
    <source>
        <dbReference type="PROSITE" id="PS50109"/>
    </source>
</evidence>
<dbReference type="CDD" id="cd16922">
    <property type="entry name" value="HATPase_EvgS-ArcB-TorS-like"/>
    <property type="match status" value="1"/>
</dbReference>
<evidence type="ECO:0000256" key="2">
    <source>
        <dbReference type="PROSITE-ProRule" id="PRU00169"/>
    </source>
</evidence>
<sequence length="868" mass="96780">MTAEPQSTEDSGGEGGSGTGTSTNMLYDPNRAVSIAQLEAVMNLLVHPVWIFDFQDRRRMRWGNPMATEYFNCSSLEELQGRDFSKMSDTVIKRNAEIQAAIEQGQRIVDQWTFYPKGQAKTARVTISGISLLDDLDGEMGPHACFFVEAVPIEDKKLDSEVLRGVEMLRHLPIAVCQFDMKGHCMFQNPEACLLEEETEQQLEQPEKPEQEQQAESKAEPADQDQNKNKNKNQPKKDSKDKTKTERRRGSNRSISTDSNCTDNETSTSSSAKCTHRRPTRRRSKRLSSALNLEAAAAAMAADSSERTHSTTTTSTNKKRKKADGSLLSRFVDPMVGTKFLHQIQQAFDNTQCSQSCLKLEAMLHTQRGPTWSAIQVRQSTDPITGESVLLFNAQDKSDAVQARKEKRAREQKAEFLAIMAHEIRTPLHQVTGFVDLLDQTQLDKEQRSFVGVLKASVQGLMTVINDVLDYSKLEAGHMKLENIPYEPLSVTKGSIEAVRAGCEERSLYLQLDWDTRIPFKLKNDPNRLRQILLNLLSNSVKFTKKGGITVRACYLNGNLDDSSDWSHQEQKRRDNTTSANNDTDQPMVKFTVSDTGIGISEEHKKIVFQKYQQANATIARNYGGTGLGLSISYSLVQMMGGTMGVESELGKGTSFWFVLPAVMPTEKDLAGEMDEDEMTLPTAPASPSTSSCGAPQSSPVSTQNGSTHGSCSGSAARKQIGLNVLVAEDNKVNQKLVVNMLRRMGHTASVAENGMEAIEMIEKSGHDQFDICLMDIQMPVCDGFEATKRLRSMGYTDLPIFGLTASMGRSDYEELGFNDWLPKPIRMKDLKVKLYQLWKLAQQSRQEHQCQPSTSSLQRIECKDPQQ</sequence>
<feature type="region of interest" description="Disordered" evidence="3">
    <location>
        <begin position="849"/>
        <end position="868"/>
    </location>
</feature>
<dbReference type="InterPro" id="IPR001789">
    <property type="entry name" value="Sig_transdc_resp-reg_receiver"/>
</dbReference>
<dbReference type="Gene3D" id="3.30.565.10">
    <property type="entry name" value="Histidine kinase-like ATPase, C-terminal domain"/>
    <property type="match status" value="1"/>
</dbReference>
<dbReference type="PANTHER" id="PTHR45339:SF5">
    <property type="entry name" value="HISTIDINE KINASE"/>
    <property type="match status" value="1"/>
</dbReference>
<dbReference type="SMART" id="SM00387">
    <property type="entry name" value="HATPase_c"/>
    <property type="match status" value="1"/>
</dbReference>
<dbReference type="Proteomes" id="UP001153069">
    <property type="component" value="Unassembled WGS sequence"/>
</dbReference>
<feature type="compositionally biased region" description="Basic and acidic residues" evidence="3">
    <location>
        <begin position="205"/>
        <end position="228"/>
    </location>
</feature>
<name>A0A9N8HSH9_9STRA</name>
<dbReference type="CDD" id="cd17546">
    <property type="entry name" value="REC_hyHK_CKI1_RcsC-like"/>
    <property type="match status" value="1"/>
</dbReference>
<dbReference type="CDD" id="cd00082">
    <property type="entry name" value="HisKA"/>
    <property type="match status" value="1"/>
</dbReference>
<feature type="compositionally biased region" description="Basic and acidic residues" evidence="3">
    <location>
        <begin position="565"/>
        <end position="576"/>
    </location>
</feature>
<evidence type="ECO:0000256" key="3">
    <source>
        <dbReference type="SAM" id="MobiDB-lite"/>
    </source>
</evidence>
<dbReference type="SMART" id="SM00448">
    <property type="entry name" value="REC"/>
    <property type="match status" value="1"/>
</dbReference>
<comment type="caution">
    <text evidence="6">The sequence shown here is derived from an EMBL/GenBank/DDBJ whole genome shotgun (WGS) entry which is preliminary data.</text>
</comment>
<accession>A0A9N8HSH9</accession>
<dbReference type="Gene3D" id="3.40.50.2300">
    <property type="match status" value="1"/>
</dbReference>
<dbReference type="InterPro" id="IPR036890">
    <property type="entry name" value="HATPase_C_sf"/>
</dbReference>
<evidence type="ECO:0000256" key="1">
    <source>
        <dbReference type="ARBA" id="ARBA00022553"/>
    </source>
</evidence>
<dbReference type="SUPFAM" id="SSF55874">
    <property type="entry name" value="ATPase domain of HSP90 chaperone/DNA topoisomerase II/histidine kinase"/>
    <property type="match status" value="1"/>
</dbReference>
<feature type="compositionally biased region" description="Low complexity" evidence="3">
    <location>
        <begin position="287"/>
        <end position="303"/>
    </location>
</feature>